<keyword evidence="3" id="KW-0963">Cytoplasm</keyword>
<dbReference type="eggNOG" id="COG5651">
    <property type="taxonomic scope" value="Bacteria"/>
</dbReference>
<evidence type="ECO:0000313" key="6">
    <source>
        <dbReference type="EMBL" id="SDN60217.1"/>
    </source>
</evidence>
<dbReference type="EMBL" id="LT629701">
    <property type="protein sequence ID" value="SDN60217.1"/>
    <property type="molecule type" value="Genomic_DNA"/>
</dbReference>
<accession>A0A1H0CQM0</accession>
<keyword evidence="4" id="KW-0143">Chaperone</keyword>
<sequence>MSGTGGNSRRRYEKSDWRGGPYREDRPAEWFASEPWRRDDIAAQEQRLRGAVRMGEDRAMTQTGHWEGVPHQKMWDEIHDRNKPGDVFLDADRWTKLGNEMAERSGAMARAIEETANGWVGRGGDAARAGSLKLAEWAGDAAISLQYMGNRTADLGDRAEWAKHAMPKPAERTTIEATFLDKAAGLLALVSLGELKLKLEQAKADLLHQEAARVMQVNENGTREVDAGEPVKALAAARGEHAVLAVLAGESLRLATMPARELARAAVSVLPPGPAGRGQPVTVAVEVLRAATSPERGPLADEAAVLSANGMSATQVRTVQRLAATRWRAGQFSVTIGGRQHPVVLAWFDADDGRYLQVSENGSLSIMATDAARIANRLGELL</sequence>
<reference evidence="6 7" key="1">
    <citation type="submission" date="2016-10" db="EMBL/GenBank/DDBJ databases">
        <authorList>
            <person name="de Groot N.N."/>
        </authorList>
    </citation>
    <scope>NUCLEOTIDE SEQUENCE [LARGE SCALE GENOMIC DNA]</scope>
    <source>
        <strain evidence="6 7">DSM 44149</strain>
    </source>
</reference>
<feature type="compositionally biased region" description="Basic and acidic residues" evidence="5">
    <location>
        <begin position="13"/>
        <end position="28"/>
    </location>
</feature>
<evidence type="ECO:0000256" key="2">
    <source>
        <dbReference type="ARBA" id="ARBA00006411"/>
    </source>
</evidence>
<dbReference type="InterPro" id="IPR038332">
    <property type="entry name" value="PPE_sf"/>
</dbReference>
<evidence type="ECO:0000256" key="3">
    <source>
        <dbReference type="ARBA" id="ARBA00022490"/>
    </source>
</evidence>
<evidence type="ECO:0000313" key="7">
    <source>
        <dbReference type="Proteomes" id="UP000183376"/>
    </source>
</evidence>
<dbReference type="Pfam" id="PF14011">
    <property type="entry name" value="ESX-1_EspG"/>
    <property type="match status" value="1"/>
</dbReference>
<dbReference type="AlphaFoldDB" id="A0A1H0CQM0"/>
<dbReference type="Gene3D" id="1.20.1260.20">
    <property type="entry name" value="PPE superfamily"/>
    <property type="match status" value="1"/>
</dbReference>
<comment type="similarity">
    <text evidence="2">Belongs to the EspG family.</text>
</comment>
<evidence type="ECO:0000256" key="1">
    <source>
        <dbReference type="ARBA" id="ARBA00004496"/>
    </source>
</evidence>
<protein>
    <submittedName>
        <fullName evidence="6">EspG family protein</fullName>
    </submittedName>
</protein>
<organism evidence="6 7">
    <name type="scientific">Allokutzneria albata</name>
    <name type="common">Kibdelosporangium albatum</name>
    <dbReference type="NCBI Taxonomy" id="211114"/>
    <lineage>
        <taxon>Bacteria</taxon>
        <taxon>Bacillati</taxon>
        <taxon>Actinomycetota</taxon>
        <taxon>Actinomycetes</taxon>
        <taxon>Pseudonocardiales</taxon>
        <taxon>Pseudonocardiaceae</taxon>
        <taxon>Allokutzneria</taxon>
    </lineage>
</organism>
<dbReference type="InterPro" id="IPR025734">
    <property type="entry name" value="EspG"/>
</dbReference>
<comment type="subcellular location">
    <subcellularLocation>
        <location evidence="1">Cytoplasm</location>
    </subcellularLocation>
</comment>
<dbReference type="Proteomes" id="UP000183376">
    <property type="component" value="Chromosome I"/>
</dbReference>
<keyword evidence="7" id="KW-1185">Reference proteome</keyword>
<feature type="region of interest" description="Disordered" evidence="5">
    <location>
        <begin position="1"/>
        <end position="34"/>
    </location>
</feature>
<proteinExistence type="inferred from homology"/>
<evidence type="ECO:0000256" key="4">
    <source>
        <dbReference type="ARBA" id="ARBA00023186"/>
    </source>
</evidence>
<gene>
    <name evidence="6" type="ORF">SAMN04489726_7367</name>
</gene>
<name>A0A1H0CQM0_ALLAB</name>
<dbReference type="OrthoDB" id="5175124at2"/>
<dbReference type="STRING" id="211114.SAMN04489726_7367"/>
<evidence type="ECO:0000256" key="5">
    <source>
        <dbReference type="SAM" id="MobiDB-lite"/>
    </source>
</evidence>
<dbReference type="SUPFAM" id="SSF140459">
    <property type="entry name" value="PE/PPE dimer-like"/>
    <property type="match status" value="1"/>
</dbReference>
<dbReference type="RefSeq" id="WP_030428676.1">
    <property type="nucleotide sequence ID" value="NZ_JOEF01000004.1"/>
</dbReference>